<dbReference type="InterPro" id="IPR023476">
    <property type="entry name" value="Pep_tRNA_hydro_II_dom_sf"/>
</dbReference>
<comment type="catalytic activity">
    <reaction evidence="3">
        <text>an N-acyl-L-alpha-aminoacyl-tRNA + H2O = an N-acyl-L-amino acid + a tRNA + H(+)</text>
        <dbReference type="Rhea" id="RHEA:54448"/>
        <dbReference type="Rhea" id="RHEA-COMP:10123"/>
        <dbReference type="Rhea" id="RHEA-COMP:13883"/>
        <dbReference type="ChEBI" id="CHEBI:15377"/>
        <dbReference type="ChEBI" id="CHEBI:15378"/>
        <dbReference type="ChEBI" id="CHEBI:59874"/>
        <dbReference type="ChEBI" id="CHEBI:78442"/>
        <dbReference type="ChEBI" id="CHEBI:138191"/>
        <dbReference type="EC" id="3.1.1.29"/>
    </reaction>
</comment>
<evidence type="ECO:0000313" key="4">
    <source>
        <dbReference type="EMBL" id="BAM42146.1"/>
    </source>
</evidence>
<accession>J4C4G5</accession>
<dbReference type="AlphaFoldDB" id="J4C4G5"/>
<evidence type="ECO:0000256" key="2">
    <source>
        <dbReference type="ARBA" id="ARBA00022801"/>
    </source>
</evidence>
<dbReference type="RefSeq" id="XP_009692447.1">
    <property type="nucleotide sequence ID" value="XM_009694152.1"/>
</dbReference>
<evidence type="ECO:0000256" key="3">
    <source>
        <dbReference type="ARBA" id="ARBA00048707"/>
    </source>
</evidence>
<dbReference type="EMBL" id="AP011949">
    <property type="protein sequence ID" value="BAM42146.1"/>
    <property type="molecule type" value="Genomic_DNA"/>
</dbReference>
<dbReference type="Gene3D" id="3.40.1490.10">
    <property type="entry name" value="Bit1"/>
    <property type="match status" value="1"/>
</dbReference>
<dbReference type="OrthoDB" id="201213at2759"/>
<name>J4C4G5_THEOR</name>
<dbReference type="PANTHER" id="PTHR46194">
    <property type="entry name" value="PEPTIDYL-TRNA HYDROLASE PTRHD1-RELATED"/>
    <property type="match status" value="1"/>
</dbReference>
<dbReference type="GO" id="GO:0004045">
    <property type="term" value="F:peptidyl-tRNA hydrolase activity"/>
    <property type="evidence" value="ECO:0007669"/>
    <property type="project" value="UniProtKB-EC"/>
</dbReference>
<proteinExistence type="predicted"/>
<evidence type="ECO:0000256" key="1">
    <source>
        <dbReference type="ARBA" id="ARBA00013260"/>
    </source>
</evidence>
<keyword evidence="5" id="KW-1185">Reference proteome</keyword>
<dbReference type="OMA" id="AIIAQCC"/>
<protein>
    <recommendedName>
        <fullName evidence="1">peptidyl-tRNA hydrolase</fullName>
        <ecNumber evidence="1">3.1.1.29</ecNumber>
    </recommendedName>
</protein>
<evidence type="ECO:0000313" key="5">
    <source>
        <dbReference type="Proteomes" id="UP000003786"/>
    </source>
</evidence>
<dbReference type="Pfam" id="PF01981">
    <property type="entry name" value="PTH2"/>
    <property type="match status" value="1"/>
</dbReference>
<dbReference type="VEuPathDB" id="PiroplasmaDB:TOT_040000516"/>
<sequence length="129" mass="14477">MESPLDDLTQYVILRDDLQTDGRSWPRGALIAQACHACVSVNSIFKSDPNVCRYTSLENLPHLRTVVLSVESETKLLDYYNILTANLVSSHLFTEQPENIVTCLATVPVEKSKIISNPKRCEAIEKIND</sequence>
<dbReference type="InterPro" id="IPR002833">
    <property type="entry name" value="PTH2"/>
</dbReference>
<dbReference type="SUPFAM" id="SSF102462">
    <property type="entry name" value="Peptidyl-tRNA hydrolase II"/>
    <property type="match status" value="1"/>
</dbReference>
<dbReference type="PANTHER" id="PTHR46194:SF1">
    <property type="entry name" value="PEPTIDYL-TRNA HYDROLASE PTRHD1-RELATED"/>
    <property type="match status" value="1"/>
</dbReference>
<dbReference type="Proteomes" id="UP000003786">
    <property type="component" value="Chromosome 4"/>
</dbReference>
<organism evidence="4 5">
    <name type="scientific">Theileria orientalis strain Shintoku</name>
    <dbReference type="NCBI Taxonomy" id="869250"/>
    <lineage>
        <taxon>Eukaryota</taxon>
        <taxon>Sar</taxon>
        <taxon>Alveolata</taxon>
        <taxon>Apicomplexa</taxon>
        <taxon>Aconoidasida</taxon>
        <taxon>Piroplasmida</taxon>
        <taxon>Theileriidae</taxon>
        <taxon>Theileria</taxon>
    </lineage>
</organism>
<dbReference type="KEGG" id="tot:TOT_040000516"/>
<dbReference type="eggNOG" id="KOG3305">
    <property type="taxonomic scope" value="Eukaryota"/>
</dbReference>
<gene>
    <name evidence="4" type="ORF">TOT_040000516</name>
</gene>
<keyword evidence="2" id="KW-0378">Hydrolase</keyword>
<reference evidence="4 5" key="1">
    <citation type="journal article" date="2012" name="MBio">
        <title>Comparative genome analysis of three eukaryotic parasites with differing abilities to transform leukocytes reveals key mediators of Theileria-induced leukocyte transformation.</title>
        <authorList>
            <person name="Hayashida K."/>
            <person name="Hara Y."/>
            <person name="Abe T."/>
            <person name="Yamasaki C."/>
            <person name="Toyoda A."/>
            <person name="Kosuge T."/>
            <person name="Suzuki Y."/>
            <person name="Sato Y."/>
            <person name="Kawashima S."/>
            <person name="Katayama T."/>
            <person name="Wakaguri H."/>
            <person name="Inoue N."/>
            <person name="Homma K."/>
            <person name="Tada-Umezaki M."/>
            <person name="Yagi Y."/>
            <person name="Fujii Y."/>
            <person name="Habara T."/>
            <person name="Kanehisa M."/>
            <person name="Watanabe H."/>
            <person name="Ito K."/>
            <person name="Gojobori T."/>
            <person name="Sugawara H."/>
            <person name="Imanishi T."/>
            <person name="Weir W."/>
            <person name="Gardner M."/>
            <person name="Pain A."/>
            <person name="Shiels B."/>
            <person name="Hattori M."/>
            <person name="Nene V."/>
            <person name="Sugimoto C."/>
        </authorList>
    </citation>
    <scope>NUCLEOTIDE SEQUENCE [LARGE SCALE GENOMIC DNA]</scope>
    <source>
        <strain evidence="4 5">Shintoku</strain>
    </source>
</reference>
<dbReference type="EC" id="3.1.1.29" evidence="1"/>
<dbReference type="InterPro" id="IPR042237">
    <property type="entry name" value="PTRHD1"/>
</dbReference>
<dbReference type="GeneID" id="20716573"/>